<dbReference type="Pfam" id="PF03435">
    <property type="entry name" value="Sacchrp_dh_NADP"/>
    <property type="match status" value="1"/>
</dbReference>
<name>A0A2V4N136_9ACTN</name>
<dbReference type="InterPro" id="IPR051276">
    <property type="entry name" value="Saccharopine_DH-like_oxidrdct"/>
</dbReference>
<dbReference type="Gene3D" id="3.40.50.720">
    <property type="entry name" value="NAD(P)-binding Rossmann-like Domain"/>
    <property type="match status" value="1"/>
</dbReference>
<dbReference type="EMBL" id="PYBW01000087">
    <property type="protein sequence ID" value="PYC75812.1"/>
    <property type="molecule type" value="Genomic_DNA"/>
</dbReference>
<reference evidence="3 4" key="1">
    <citation type="submission" date="2018-03" db="EMBL/GenBank/DDBJ databases">
        <title>Bioinformatic expansion and discovery of thiopeptide antibiotics.</title>
        <authorList>
            <person name="Schwalen C.J."/>
            <person name="Hudson G.A."/>
            <person name="Mitchell D.A."/>
        </authorList>
    </citation>
    <scope>NUCLEOTIDE SEQUENCE [LARGE SCALE GENOMIC DNA]</scope>
    <source>
        <strain evidence="3 4">ATCC 21389</strain>
    </source>
</reference>
<dbReference type="Proteomes" id="UP000248039">
    <property type="component" value="Unassembled WGS sequence"/>
</dbReference>
<sequence length="404" mass="42828">MDADRPYDLVLFGATGFTGRLTAHYLAGAVPVGCRWALAGRNEAKLAEVRRELLAERPELPEPALLLADAADAAALREVAESARVVVSTVGPYQRYGEPLVAACAQAGTDYLDLTGEPEFVDRMYLLHHERALATGARLVHSCGFDSIPHDLGVLFTVSQLPLPIEESAVSVRGYVRAGGTFSGGTLASALTAIGRARTAARTARERRAAEPRPAGRRIRTSPRGPHRSAEARAWALPMPTIDPQVVGRSAAAQPGYGREFGYAHYAAVKRLPVALGGVLGLGLLVLVAQVPPLRRALERLHAPGQGPSAERRAASWFTVRFVAESAGARVVTEVSGGDPGYTETAKMLAEAALCLAYDELPSTAGQVTPAVAMGDALVDRLRAAGMRFEVLDGIPAKAPTRHR</sequence>
<gene>
    <name evidence="3" type="ORF">C7C46_23315</name>
</gene>
<dbReference type="SUPFAM" id="SSF51735">
    <property type="entry name" value="NAD(P)-binding Rossmann-fold domains"/>
    <property type="match status" value="1"/>
</dbReference>
<dbReference type="GO" id="GO:0009247">
    <property type="term" value="P:glycolipid biosynthetic process"/>
    <property type="evidence" value="ECO:0007669"/>
    <property type="project" value="TreeGrafter"/>
</dbReference>
<feature type="region of interest" description="Disordered" evidence="1">
    <location>
        <begin position="201"/>
        <end position="231"/>
    </location>
</feature>
<dbReference type="InterPro" id="IPR036291">
    <property type="entry name" value="NAD(P)-bd_dom_sf"/>
</dbReference>
<dbReference type="AlphaFoldDB" id="A0A2V4N136"/>
<dbReference type="OrthoDB" id="4369409at2"/>
<dbReference type="PANTHER" id="PTHR12286">
    <property type="entry name" value="SACCHAROPINE DEHYDROGENASE-LIKE OXIDOREDUCTASE"/>
    <property type="match status" value="1"/>
</dbReference>
<dbReference type="PANTHER" id="PTHR12286:SF5">
    <property type="entry name" value="SACCHAROPINE DEHYDROGENASE-LIKE OXIDOREDUCTASE"/>
    <property type="match status" value="1"/>
</dbReference>
<evidence type="ECO:0000259" key="2">
    <source>
        <dbReference type="Pfam" id="PF03435"/>
    </source>
</evidence>
<protein>
    <submittedName>
        <fullName evidence="3">Saccharopine dehydrogenase</fullName>
    </submittedName>
</protein>
<feature type="domain" description="Saccharopine dehydrogenase NADP binding" evidence="2">
    <location>
        <begin position="10"/>
        <end position="117"/>
    </location>
</feature>
<feature type="compositionally biased region" description="Basic residues" evidence="1">
    <location>
        <begin position="215"/>
        <end position="227"/>
    </location>
</feature>
<keyword evidence="4" id="KW-1185">Reference proteome</keyword>
<proteinExistence type="predicted"/>
<dbReference type="GO" id="GO:0005886">
    <property type="term" value="C:plasma membrane"/>
    <property type="evidence" value="ECO:0007669"/>
    <property type="project" value="TreeGrafter"/>
</dbReference>
<accession>A0A2V4N136</accession>
<dbReference type="InterPro" id="IPR005097">
    <property type="entry name" value="Sacchrp_dh_NADP-bd"/>
</dbReference>
<evidence type="ECO:0000313" key="4">
    <source>
        <dbReference type="Proteomes" id="UP000248039"/>
    </source>
</evidence>
<comment type="caution">
    <text evidence="3">The sequence shown here is derived from an EMBL/GenBank/DDBJ whole genome shotgun (WGS) entry which is preliminary data.</text>
</comment>
<dbReference type="RefSeq" id="WP_110671857.1">
    <property type="nucleotide sequence ID" value="NZ_PYBW01000087.1"/>
</dbReference>
<organism evidence="3 4">
    <name type="scientific">Streptomyces tateyamensis</name>
    <dbReference type="NCBI Taxonomy" id="565073"/>
    <lineage>
        <taxon>Bacteria</taxon>
        <taxon>Bacillati</taxon>
        <taxon>Actinomycetota</taxon>
        <taxon>Actinomycetes</taxon>
        <taxon>Kitasatosporales</taxon>
        <taxon>Streptomycetaceae</taxon>
        <taxon>Streptomyces</taxon>
    </lineage>
</organism>
<evidence type="ECO:0000313" key="3">
    <source>
        <dbReference type="EMBL" id="PYC75812.1"/>
    </source>
</evidence>
<evidence type="ECO:0000256" key="1">
    <source>
        <dbReference type="SAM" id="MobiDB-lite"/>
    </source>
</evidence>